<organism evidence="1 2">
    <name type="scientific">Solanum verrucosum</name>
    <dbReference type="NCBI Taxonomy" id="315347"/>
    <lineage>
        <taxon>Eukaryota</taxon>
        <taxon>Viridiplantae</taxon>
        <taxon>Streptophyta</taxon>
        <taxon>Embryophyta</taxon>
        <taxon>Tracheophyta</taxon>
        <taxon>Spermatophyta</taxon>
        <taxon>Magnoliopsida</taxon>
        <taxon>eudicotyledons</taxon>
        <taxon>Gunneridae</taxon>
        <taxon>Pentapetalae</taxon>
        <taxon>asterids</taxon>
        <taxon>lamiids</taxon>
        <taxon>Solanales</taxon>
        <taxon>Solanaceae</taxon>
        <taxon>Solanoideae</taxon>
        <taxon>Solaneae</taxon>
        <taxon>Solanum</taxon>
    </lineage>
</organism>
<dbReference type="EMBL" id="CP133613">
    <property type="protein sequence ID" value="WMV14377.1"/>
    <property type="molecule type" value="Genomic_DNA"/>
</dbReference>
<proteinExistence type="predicted"/>
<reference evidence="1" key="1">
    <citation type="submission" date="2023-08" db="EMBL/GenBank/DDBJ databases">
        <title>A de novo genome assembly of Solanum verrucosum Schlechtendal, a Mexican diploid species geographically isolated from the other diploid A-genome species in potato relatives.</title>
        <authorList>
            <person name="Hosaka K."/>
        </authorList>
    </citation>
    <scope>NUCLEOTIDE SEQUENCE</scope>
    <source>
        <tissue evidence="1">Young leaves</tissue>
    </source>
</reference>
<evidence type="ECO:0000313" key="1">
    <source>
        <dbReference type="EMBL" id="WMV14377.1"/>
    </source>
</evidence>
<dbReference type="Proteomes" id="UP001234989">
    <property type="component" value="Chromosome 2"/>
</dbReference>
<name>A0AAF0TBC4_SOLVR</name>
<accession>A0AAF0TBC4</accession>
<gene>
    <name evidence="1" type="ORF">MTR67_007762</name>
</gene>
<protein>
    <submittedName>
        <fullName evidence="1">Uncharacterized protein</fullName>
    </submittedName>
</protein>
<evidence type="ECO:0000313" key="2">
    <source>
        <dbReference type="Proteomes" id="UP001234989"/>
    </source>
</evidence>
<dbReference type="AlphaFoldDB" id="A0AAF0TBC4"/>
<sequence length="22" mass="2464">MMILVTFVCTIGRCRPTGISKH</sequence>
<keyword evidence="2" id="KW-1185">Reference proteome</keyword>